<evidence type="ECO:0000256" key="2">
    <source>
        <dbReference type="ARBA" id="ARBA00007511"/>
    </source>
</evidence>
<protein>
    <submittedName>
        <fullName evidence="7">Membrane protein</fullName>
    </submittedName>
</protein>
<feature type="transmembrane region" description="Helical" evidence="6">
    <location>
        <begin position="140"/>
        <end position="160"/>
    </location>
</feature>
<evidence type="ECO:0000256" key="4">
    <source>
        <dbReference type="ARBA" id="ARBA00022989"/>
    </source>
</evidence>
<dbReference type="RefSeq" id="WP_047190093.1">
    <property type="nucleotide sequence ID" value="NZ_LCYG01000042.1"/>
</dbReference>
<dbReference type="GO" id="GO:0016020">
    <property type="term" value="C:membrane"/>
    <property type="evidence" value="ECO:0007669"/>
    <property type="project" value="UniProtKB-SubCell"/>
</dbReference>
<evidence type="ECO:0000313" key="8">
    <source>
        <dbReference type="Proteomes" id="UP000035489"/>
    </source>
</evidence>
<dbReference type="InterPro" id="IPR022369">
    <property type="entry name" value="Integral_membrane_TerC_rswitch"/>
</dbReference>
<dbReference type="PANTHER" id="PTHR30238">
    <property type="entry name" value="MEMBRANE BOUND PREDICTED REDOX MODULATOR"/>
    <property type="match status" value="1"/>
</dbReference>
<accession>A0A0H1RHD3</accession>
<feature type="transmembrane region" description="Helical" evidence="6">
    <location>
        <begin position="231"/>
        <end position="256"/>
    </location>
</feature>
<sequence>MFDILLIAWLGKPLWMWLAFFSLVGSLLVFDLGVLNRKDHAIEIRESLYMSAFYIALGLLFGLWVWWYLGPEPGINYVTGFALEKALAMDNVFIIALVFRYFAVPRLYQHRVLFWGIVGVIVLRALMIGFGIAAISHFSWVLYIFGLFLIATGLKTLFFAEQVNDIARNPVLHLMRRRFNVTDQHYGRHFFVKLPHPKTGQPTWFMTPMFLALALIEGADILFAVDSVPAIFAITTDPFIVYTSNIFAILGLRALYFTLAAMIHRFHYLKYALALVLIFIGAKIFVAEALDIGKIPPAISLGVTLTILTAGVLWSLWKTGKGGTQGDELSV</sequence>
<name>A0A0H1RHD3_9HYPH</name>
<dbReference type="EMBL" id="LCYG01000042">
    <property type="protein sequence ID" value="KLK92007.1"/>
    <property type="molecule type" value="Genomic_DNA"/>
</dbReference>
<feature type="transmembrane region" description="Helical" evidence="6">
    <location>
        <begin position="298"/>
        <end position="317"/>
    </location>
</feature>
<gene>
    <name evidence="7" type="ORF">AA309_16405</name>
</gene>
<dbReference type="AlphaFoldDB" id="A0A0H1RHD3"/>
<keyword evidence="3 6" id="KW-0812">Transmembrane</keyword>
<dbReference type="NCBIfam" id="TIGR03718">
    <property type="entry name" value="R_switched_Alx"/>
    <property type="match status" value="1"/>
</dbReference>
<keyword evidence="4 6" id="KW-1133">Transmembrane helix</keyword>
<evidence type="ECO:0000313" key="7">
    <source>
        <dbReference type="EMBL" id="KLK92007.1"/>
    </source>
</evidence>
<dbReference type="OrthoDB" id="9783692at2"/>
<dbReference type="InterPro" id="IPR005496">
    <property type="entry name" value="Integral_membrane_TerC"/>
</dbReference>
<comment type="caution">
    <text evidence="7">The sequence shown here is derived from an EMBL/GenBank/DDBJ whole genome shotgun (WGS) entry which is preliminary data.</text>
</comment>
<feature type="transmembrane region" description="Helical" evidence="6">
    <location>
        <begin position="112"/>
        <end position="134"/>
    </location>
</feature>
<dbReference type="Proteomes" id="UP000035489">
    <property type="component" value="Unassembled WGS sequence"/>
</dbReference>
<dbReference type="PANTHER" id="PTHR30238:SF0">
    <property type="entry name" value="THYLAKOID MEMBRANE PROTEIN TERC, CHLOROPLASTIC"/>
    <property type="match status" value="1"/>
</dbReference>
<evidence type="ECO:0000256" key="6">
    <source>
        <dbReference type="SAM" id="Phobius"/>
    </source>
</evidence>
<feature type="transmembrane region" description="Helical" evidence="6">
    <location>
        <begin position="268"/>
        <end position="286"/>
    </location>
</feature>
<keyword evidence="8" id="KW-1185">Reference proteome</keyword>
<feature type="transmembrane region" description="Helical" evidence="6">
    <location>
        <begin position="86"/>
        <end position="103"/>
    </location>
</feature>
<comment type="similarity">
    <text evidence="2">Belongs to the TerC family.</text>
</comment>
<comment type="subcellular location">
    <subcellularLocation>
        <location evidence="1">Membrane</location>
        <topology evidence="1">Multi-pass membrane protein</topology>
    </subcellularLocation>
</comment>
<evidence type="ECO:0000256" key="1">
    <source>
        <dbReference type="ARBA" id="ARBA00004141"/>
    </source>
</evidence>
<evidence type="ECO:0000256" key="5">
    <source>
        <dbReference type="ARBA" id="ARBA00023136"/>
    </source>
</evidence>
<feature type="transmembrane region" description="Helical" evidence="6">
    <location>
        <begin position="14"/>
        <end position="35"/>
    </location>
</feature>
<evidence type="ECO:0000256" key="3">
    <source>
        <dbReference type="ARBA" id="ARBA00022692"/>
    </source>
</evidence>
<reference evidence="7 8" key="1">
    <citation type="submission" date="2015-05" db="EMBL/GenBank/DDBJ databases">
        <title>Draft genome sequence of Microvirga vignae strain BR3299, a novel nitrogen fixing bacteria isolated from Brazil semi-aired region.</title>
        <authorList>
            <person name="Zilli J.E."/>
            <person name="Passos S.R."/>
            <person name="Leite J."/>
            <person name="Baldani J.I."/>
            <person name="Xavier G.R."/>
            <person name="Rumjaneck N.G."/>
            <person name="Simoes-Araujo J.L."/>
        </authorList>
    </citation>
    <scope>NUCLEOTIDE SEQUENCE [LARGE SCALE GENOMIC DNA]</scope>
    <source>
        <strain evidence="7 8">BR3299</strain>
    </source>
</reference>
<dbReference type="Pfam" id="PF03741">
    <property type="entry name" value="TerC"/>
    <property type="match status" value="1"/>
</dbReference>
<feature type="transmembrane region" description="Helical" evidence="6">
    <location>
        <begin position="203"/>
        <end position="225"/>
    </location>
</feature>
<proteinExistence type="inferred from homology"/>
<feature type="transmembrane region" description="Helical" evidence="6">
    <location>
        <begin position="47"/>
        <end position="66"/>
    </location>
</feature>
<dbReference type="PATRIC" id="fig|1225564.3.peg.4380"/>
<organism evidence="7 8">
    <name type="scientific">Microvirga vignae</name>
    <dbReference type="NCBI Taxonomy" id="1225564"/>
    <lineage>
        <taxon>Bacteria</taxon>
        <taxon>Pseudomonadati</taxon>
        <taxon>Pseudomonadota</taxon>
        <taxon>Alphaproteobacteria</taxon>
        <taxon>Hyphomicrobiales</taxon>
        <taxon>Methylobacteriaceae</taxon>
        <taxon>Microvirga</taxon>
    </lineage>
</organism>
<keyword evidence="5 6" id="KW-0472">Membrane</keyword>